<keyword evidence="3" id="KW-1185">Reference proteome</keyword>
<dbReference type="OrthoDB" id="6625090at2759"/>
<dbReference type="AlphaFoldDB" id="A0A6J8ECK8"/>
<name>A0A6J8ECK8_MYTCO</name>
<feature type="compositionally biased region" description="Basic and acidic residues" evidence="1">
    <location>
        <begin position="82"/>
        <end position="91"/>
    </location>
</feature>
<gene>
    <name evidence="2" type="ORF">MCOR_50204</name>
</gene>
<evidence type="ECO:0000256" key="1">
    <source>
        <dbReference type="SAM" id="MobiDB-lite"/>
    </source>
</evidence>
<dbReference type="Proteomes" id="UP000507470">
    <property type="component" value="Unassembled WGS sequence"/>
</dbReference>
<proteinExistence type="predicted"/>
<organism evidence="2 3">
    <name type="scientific">Mytilus coruscus</name>
    <name type="common">Sea mussel</name>
    <dbReference type="NCBI Taxonomy" id="42192"/>
    <lineage>
        <taxon>Eukaryota</taxon>
        <taxon>Metazoa</taxon>
        <taxon>Spiralia</taxon>
        <taxon>Lophotrochozoa</taxon>
        <taxon>Mollusca</taxon>
        <taxon>Bivalvia</taxon>
        <taxon>Autobranchia</taxon>
        <taxon>Pteriomorphia</taxon>
        <taxon>Mytilida</taxon>
        <taxon>Mytiloidea</taxon>
        <taxon>Mytilidae</taxon>
        <taxon>Mytilinae</taxon>
        <taxon>Mytilus</taxon>
    </lineage>
</organism>
<accession>A0A6J8ECK8</accession>
<evidence type="ECO:0000313" key="2">
    <source>
        <dbReference type="EMBL" id="CAC5417716.1"/>
    </source>
</evidence>
<feature type="compositionally biased region" description="Basic and acidic residues" evidence="1">
    <location>
        <begin position="106"/>
        <end position="115"/>
    </location>
</feature>
<sequence>MTVSDLNLATCVSIAYENIQHDFLQAPDNCTVPIYRYNQRDHCPVSQRSLSSKPGSYDYTTFSGLGRRREELPTHYTVVHDPPSKRKEFKGTHINPLSKGDQSPDETAKLEEPLL</sequence>
<evidence type="ECO:0000313" key="3">
    <source>
        <dbReference type="Proteomes" id="UP000507470"/>
    </source>
</evidence>
<feature type="region of interest" description="Disordered" evidence="1">
    <location>
        <begin position="78"/>
        <end position="115"/>
    </location>
</feature>
<protein>
    <submittedName>
        <fullName evidence="2">Uncharacterized protein</fullName>
    </submittedName>
</protein>
<dbReference type="EMBL" id="CACVKT020008797">
    <property type="protein sequence ID" value="CAC5417716.1"/>
    <property type="molecule type" value="Genomic_DNA"/>
</dbReference>
<reference evidence="2 3" key="1">
    <citation type="submission" date="2020-06" db="EMBL/GenBank/DDBJ databases">
        <authorList>
            <person name="Li R."/>
            <person name="Bekaert M."/>
        </authorList>
    </citation>
    <scope>NUCLEOTIDE SEQUENCE [LARGE SCALE GENOMIC DNA]</scope>
    <source>
        <strain evidence="3">wild</strain>
    </source>
</reference>